<evidence type="ECO:0000256" key="4">
    <source>
        <dbReference type="ARBA" id="ARBA00022490"/>
    </source>
</evidence>
<dbReference type="GO" id="GO:0005829">
    <property type="term" value="C:cytosol"/>
    <property type="evidence" value="ECO:0007669"/>
    <property type="project" value="TreeGrafter"/>
</dbReference>
<evidence type="ECO:0000313" key="16">
    <source>
        <dbReference type="EMBL" id="HET47503.1"/>
    </source>
</evidence>
<evidence type="ECO:0000256" key="3">
    <source>
        <dbReference type="ARBA" id="ARBA00011245"/>
    </source>
</evidence>
<dbReference type="PANTHER" id="PTHR10890">
    <property type="entry name" value="CYSTEINYL-TRNA SYNTHETASE"/>
    <property type="match status" value="1"/>
</dbReference>
<gene>
    <name evidence="13" type="primary">cysS</name>
    <name evidence="16" type="ORF">ENQ31_05015</name>
</gene>
<evidence type="ECO:0000256" key="14">
    <source>
        <dbReference type="SAM" id="Coils"/>
    </source>
</evidence>
<dbReference type="GO" id="GO:0006423">
    <property type="term" value="P:cysteinyl-tRNA aminoacylation"/>
    <property type="evidence" value="ECO:0007669"/>
    <property type="project" value="UniProtKB-UniRule"/>
</dbReference>
<dbReference type="FunFam" id="3.40.50.620:FF:000130">
    <property type="entry name" value="Cysteine--tRNA ligase"/>
    <property type="match status" value="1"/>
</dbReference>
<feature type="coiled-coil region" evidence="14">
    <location>
        <begin position="412"/>
        <end position="439"/>
    </location>
</feature>
<evidence type="ECO:0000256" key="11">
    <source>
        <dbReference type="ARBA" id="ARBA00023146"/>
    </source>
</evidence>
<proteinExistence type="inferred from homology"/>
<dbReference type="InterPro" id="IPR009080">
    <property type="entry name" value="tRNAsynth_Ia_anticodon-bd"/>
</dbReference>
<evidence type="ECO:0000256" key="13">
    <source>
        <dbReference type="HAMAP-Rule" id="MF_00041"/>
    </source>
</evidence>
<dbReference type="Gene3D" id="1.20.120.1910">
    <property type="entry name" value="Cysteine-tRNA ligase, C-terminal anti-codon recognition domain"/>
    <property type="match status" value="1"/>
</dbReference>
<feature type="binding site" evidence="13">
    <location>
        <position position="270"/>
    </location>
    <ligand>
        <name>ATP</name>
        <dbReference type="ChEBI" id="CHEBI:30616"/>
    </ligand>
</feature>
<dbReference type="AlphaFoldDB" id="A0A7C2NGI9"/>
<dbReference type="SMART" id="SM00840">
    <property type="entry name" value="DALR_2"/>
    <property type="match status" value="1"/>
</dbReference>
<dbReference type="NCBIfam" id="TIGR00435">
    <property type="entry name" value="cysS"/>
    <property type="match status" value="1"/>
</dbReference>
<dbReference type="CDD" id="cd00672">
    <property type="entry name" value="CysRS_core"/>
    <property type="match status" value="1"/>
</dbReference>
<dbReference type="GO" id="GO:0004817">
    <property type="term" value="F:cysteine-tRNA ligase activity"/>
    <property type="evidence" value="ECO:0007669"/>
    <property type="project" value="UniProtKB-UniRule"/>
</dbReference>
<comment type="similarity">
    <text evidence="2 13">Belongs to the class-I aminoacyl-tRNA synthetase family.</text>
</comment>
<evidence type="ECO:0000256" key="10">
    <source>
        <dbReference type="ARBA" id="ARBA00022917"/>
    </source>
</evidence>
<evidence type="ECO:0000256" key="8">
    <source>
        <dbReference type="ARBA" id="ARBA00022833"/>
    </source>
</evidence>
<dbReference type="GO" id="GO:0008270">
    <property type="term" value="F:zinc ion binding"/>
    <property type="evidence" value="ECO:0007669"/>
    <property type="project" value="UniProtKB-UniRule"/>
</dbReference>
<feature type="short sequence motif" description="'HIGH' region" evidence="13">
    <location>
        <begin position="31"/>
        <end position="41"/>
    </location>
</feature>
<dbReference type="GO" id="GO:0005524">
    <property type="term" value="F:ATP binding"/>
    <property type="evidence" value="ECO:0007669"/>
    <property type="project" value="UniProtKB-UniRule"/>
</dbReference>
<feature type="domain" description="Cysteinyl-tRNA synthetase class Ia DALR" evidence="15">
    <location>
        <begin position="351"/>
        <end position="415"/>
    </location>
</feature>
<dbReference type="Pfam" id="PF23493">
    <property type="entry name" value="CysS_C"/>
    <property type="match status" value="1"/>
</dbReference>
<keyword evidence="9 13" id="KW-0067">ATP-binding</keyword>
<dbReference type="Gene3D" id="3.40.50.620">
    <property type="entry name" value="HUPs"/>
    <property type="match status" value="1"/>
</dbReference>
<dbReference type="Pfam" id="PF09190">
    <property type="entry name" value="DALR_2"/>
    <property type="match status" value="1"/>
</dbReference>
<reference evidence="16" key="1">
    <citation type="journal article" date="2020" name="mSystems">
        <title>Genome- and Community-Level Interaction Insights into Carbon Utilization and Element Cycling Functions of Hydrothermarchaeota in Hydrothermal Sediment.</title>
        <authorList>
            <person name="Zhou Z."/>
            <person name="Liu Y."/>
            <person name="Xu W."/>
            <person name="Pan J."/>
            <person name="Luo Z.H."/>
            <person name="Li M."/>
        </authorList>
    </citation>
    <scope>NUCLEOTIDE SEQUENCE [LARGE SCALE GENOMIC DNA]</scope>
    <source>
        <strain evidence="16">SpSt-299</strain>
    </source>
</reference>
<feature type="binding site" evidence="13">
    <location>
        <position position="239"/>
    </location>
    <ligand>
        <name>Zn(2+)</name>
        <dbReference type="ChEBI" id="CHEBI:29105"/>
    </ligand>
</feature>
<keyword evidence="8 13" id="KW-0862">Zinc</keyword>
<keyword evidence="11 13" id="KW-0030">Aminoacyl-tRNA synthetase</keyword>
<dbReference type="InterPro" id="IPR014729">
    <property type="entry name" value="Rossmann-like_a/b/a_fold"/>
</dbReference>
<evidence type="ECO:0000256" key="6">
    <source>
        <dbReference type="ARBA" id="ARBA00022723"/>
    </source>
</evidence>
<feature type="binding site" evidence="13">
    <location>
        <position position="210"/>
    </location>
    <ligand>
        <name>Zn(2+)</name>
        <dbReference type="ChEBI" id="CHEBI:29105"/>
    </ligand>
</feature>
<dbReference type="EC" id="6.1.1.16" evidence="13"/>
<keyword evidence="7 13" id="KW-0547">Nucleotide-binding</keyword>
<keyword evidence="4 13" id="KW-0963">Cytoplasm</keyword>
<dbReference type="InterPro" id="IPR015803">
    <property type="entry name" value="Cys-tRNA-ligase"/>
</dbReference>
<comment type="caution">
    <text evidence="16">The sequence shown here is derived from an EMBL/GenBank/DDBJ whole genome shotgun (WGS) entry which is preliminary data.</text>
</comment>
<dbReference type="Pfam" id="PF01406">
    <property type="entry name" value="tRNA-synt_1e"/>
    <property type="match status" value="1"/>
</dbReference>
<dbReference type="PANTHER" id="PTHR10890:SF3">
    <property type="entry name" value="CYSTEINE--TRNA LIGASE, CYTOPLASMIC"/>
    <property type="match status" value="1"/>
</dbReference>
<dbReference type="PRINTS" id="PR00983">
    <property type="entry name" value="TRNASYNTHCYS"/>
</dbReference>
<dbReference type="InterPro" id="IPR056411">
    <property type="entry name" value="CysS_C"/>
</dbReference>
<dbReference type="InterPro" id="IPR015273">
    <property type="entry name" value="Cys-tRNA-synt_Ia_DALR"/>
</dbReference>
<feature type="binding site" evidence="13">
    <location>
        <position position="235"/>
    </location>
    <ligand>
        <name>Zn(2+)</name>
        <dbReference type="ChEBI" id="CHEBI:29105"/>
    </ligand>
</feature>
<protein>
    <recommendedName>
        <fullName evidence="13">Cysteine--tRNA ligase</fullName>
        <ecNumber evidence="13">6.1.1.16</ecNumber>
    </recommendedName>
    <alternativeName>
        <fullName evidence="13">Cysteinyl-tRNA synthetase</fullName>
        <shortName evidence="13">CysRS</shortName>
    </alternativeName>
</protein>
<dbReference type="EMBL" id="DSMR01000366">
    <property type="protein sequence ID" value="HET47503.1"/>
    <property type="molecule type" value="Genomic_DNA"/>
</dbReference>
<name>A0A7C2NGI9_9BACT</name>
<dbReference type="HAMAP" id="MF_00041">
    <property type="entry name" value="Cys_tRNA_synth"/>
    <property type="match status" value="1"/>
</dbReference>
<organism evidence="16">
    <name type="scientific">Thermoanaerobaculum aquaticum</name>
    <dbReference type="NCBI Taxonomy" id="1312852"/>
    <lineage>
        <taxon>Bacteria</taxon>
        <taxon>Pseudomonadati</taxon>
        <taxon>Acidobacteriota</taxon>
        <taxon>Thermoanaerobaculia</taxon>
        <taxon>Thermoanaerobaculales</taxon>
        <taxon>Thermoanaerobaculaceae</taxon>
        <taxon>Thermoanaerobaculum</taxon>
    </lineage>
</organism>
<sequence>MELFFTNTAARTAERFTPLQPGEVRMYTCGPTVYNYVHIGNLRTFLFEDVLRRTLKVAGFQVRQVMNLTDIDDKTIRGANAEGVSLRAYTDRYIAAFFEDIDTLRCERVEYYPRATDFIPQMVELIARLKEKGYTYELEGSTYFRIAAFPGYGKLSGVDPSQIKPGARVDADEYEKEDVRDFVLWKAARPGEPYWETPFGPGRPGWHLECSTMAIALLGESIDIHAGGVDLIFPHHENEIAQSEAATGKPFVKYWLHSEHLVVEGQKMAKSAGNFFTLRDLLERGHDPLAIRYLLISVPYRQKLNFTFDALHAAEAAVSRIGNTLRRLHYAPAAGGEGDLPVSAASEFVAEFEKALGDDLNTARALAALHTFLTKVNQALDAGGLSAEAMSATKAALRLANGVLGVFPEVTTEETDAEVEALIQKRAEARARRDFATADAIRKQLADRGIILEDTPHGTVWRRVGKS</sequence>
<feature type="short sequence motif" description="'KMSKS' region" evidence="13">
    <location>
        <begin position="267"/>
        <end position="271"/>
    </location>
</feature>
<dbReference type="SUPFAM" id="SSF52374">
    <property type="entry name" value="Nucleotidylyl transferase"/>
    <property type="match status" value="1"/>
</dbReference>
<dbReference type="InterPro" id="IPR032678">
    <property type="entry name" value="tRNA-synt_1_cat_dom"/>
</dbReference>
<evidence type="ECO:0000256" key="12">
    <source>
        <dbReference type="ARBA" id="ARBA00047398"/>
    </source>
</evidence>
<evidence type="ECO:0000256" key="2">
    <source>
        <dbReference type="ARBA" id="ARBA00005594"/>
    </source>
</evidence>
<feature type="binding site" evidence="13">
    <location>
        <position position="29"/>
    </location>
    <ligand>
        <name>Zn(2+)</name>
        <dbReference type="ChEBI" id="CHEBI:29105"/>
    </ligand>
</feature>
<dbReference type="SUPFAM" id="SSF47323">
    <property type="entry name" value="Anticodon-binding domain of a subclass of class I aminoacyl-tRNA synthetases"/>
    <property type="match status" value="1"/>
</dbReference>
<keyword evidence="6 13" id="KW-0479">Metal-binding</keyword>
<evidence type="ECO:0000256" key="7">
    <source>
        <dbReference type="ARBA" id="ARBA00022741"/>
    </source>
</evidence>
<comment type="cofactor">
    <cofactor evidence="13">
        <name>Zn(2+)</name>
        <dbReference type="ChEBI" id="CHEBI:29105"/>
    </cofactor>
    <text evidence="13">Binds 1 zinc ion per subunit.</text>
</comment>
<comment type="catalytic activity">
    <reaction evidence="12 13">
        <text>tRNA(Cys) + L-cysteine + ATP = L-cysteinyl-tRNA(Cys) + AMP + diphosphate</text>
        <dbReference type="Rhea" id="RHEA:17773"/>
        <dbReference type="Rhea" id="RHEA-COMP:9661"/>
        <dbReference type="Rhea" id="RHEA-COMP:9679"/>
        <dbReference type="ChEBI" id="CHEBI:30616"/>
        <dbReference type="ChEBI" id="CHEBI:33019"/>
        <dbReference type="ChEBI" id="CHEBI:35235"/>
        <dbReference type="ChEBI" id="CHEBI:78442"/>
        <dbReference type="ChEBI" id="CHEBI:78517"/>
        <dbReference type="ChEBI" id="CHEBI:456215"/>
        <dbReference type="EC" id="6.1.1.16"/>
    </reaction>
</comment>
<evidence type="ECO:0000256" key="9">
    <source>
        <dbReference type="ARBA" id="ARBA00022840"/>
    </source>
</evidence>
<dbReference type="InterPro" id="IPR024909">
    <property type="entry name" value="Cys-tRNA/MSH_ligase"/>
</dbReference>
<evidence type="ECO:0000259" key="15">
    <source>
        <dbReference type="SMART" id="SM00840"/>
    </source>
</evidence>
<evidence type="ECO:0000256" key="1">
    <source>
        <dbReference type="ARBA" id="ARBA00004496"/>
    </source>
</evidence>
<comment type="subunit">
    <text evidence="3 13">Monomer.</text>
</comment>
<keyword evidence="10 13" id="KW-0648">Protein biosynthesis</keyword>
<comment type="subcellular location">
    <subcellularLocation>
        <location evidence="1 13">Cytoplasm</location>
    </subcellularLocation>
</comment>
<keyword evidence="5 13" id="KW-0436">Ligase</keyword>
<keyword evidence="14" id="KW-0175">Coiled coil</keyword>
<accession>A0A7C2NGI9</accession>
<evidence type="ECO:0000256" key="5">
    <source>
        <dbReference type="ARBA" id="ARBA00022598"/>
    </source>
</evidence>